<dbReference type="SUPFAM" id="SSF50156">
    <property type="entry name" value="PDZ domain-like"/>
    <property type="match status" value="1"/>
</dbReference>
<dbReference type="AlphaFoldDB" id="A0A916J9S7"/>
<dbReference type="CDD" id="cd05663">
    <property type="entry name" value="M28_like_PA_PDZ_associated"/>
    <property type="match status" value="1"/>
</dbReference>
<evidence type="ECO:0000259" key="1">
    <source>
        <dbReference type="Pfam" id="PF04389"/>
    </source>
</evidence>
<gene>
    <name evidence="3" type="ORF">DYBT9275_01427</name>
</gene>
<reference evidence="3" key="1">
    <citation type="submission" date="2021-04" db="EMBL/GenBank/DDBJ databases">
        <authorList>
            <person name="Rodrigo-Torres L."/>
            <person name="Arahal R. D."/>
            <person name="Lucena T."/>
        </authorList>
    </citation>
    <scope>NUCLEOTIDE SEQUENCE</scope>
    <source>
        <strain evidence="3">CECT 9275</strain>
    </source>
</reference>
<dbReference type="InterPro" id="IPR001478">
    <property type="entry name" value="PDZ"/>
</dbReference>
<evidence type="ECO:0000259" key="2">
    <source>
        <dbReference type="Pfam" id="PF13180"/>
    </source>
</evidence>
<protein>
    <recommendedName>
        <fullName evidence="5">PDZ domain-containing protein</fullName>
    </recommendedName>
</protein>
<dbReference type="GO" id="GO:0008235">
    <property type="term" value="F:metalloexopeptidase activity"/>
    <property type="evidence" value="ECO:0007669"/>
    <property type="project" value="InterPro"/>
</dbReference>
<dbReference type="Pfam" id="PF13180">
    <property type="entry name" value="PDZ_2"/>
    <property type="match status" value="1"/>
</dbReference>
<name>A0A916J9S7_9BACT</name>
<organism evidence="3 4">
    <name type="scientific">Dyadobacter helix</name>
    <dbReference type="NCBI Taxonomy" id="2822344"/>
    <lineage>
        <taxon>Bacteria</taxon>
        <taxon>Pseudomonadati</taxon>
        <taxon>Bacteroidota</taxon>
        <taxon>Cytophagia</taxon>
        <taxon>Cytophagales</taxon>
        <taxon>Spirosomataceae</taxon>
        <taxon>Dyadobacter</taxon>
    </lineage>
</organism>
<feature type="domain" description="PDZ" evidence="2">
    <location>
        <begin position="346"/>
        <end position="412"/>
    </location>
</feature>
<evidence type="ECO:0000313" key="3">
    <source>
        <dbReference type="EMBL" id="CAG4994601.1"/>
    </source>
</evidence>
<dbReference type="InterPro" id="IPR045175">
    <property type="entry name" value="M28_fam"/>
</dbReference>
<dbReference type="InterPro" id="IPR036034">
    <property type="entry name" value="PDZ_sf"/>
</dbReference>
<keyword evidence="4" id="KW-1185">Reference proteome</keyword>
<dbReference type="InterPro" id="IPR007484">
    <property type="entry name" value="Peptidase_M28"/>
</dbReference>
<feature type="domain" description="Peptidase M28" evidence="1">
    <location>
        <begin position="101"/>
        <end position="302"/>
    </location>
</feature>
<dbReference type="EMBL" id="CAJRAF010000001">
    <property type="protein sequence ID" value="CAG4994601.1"/>
    <property type="molecule type" value="Genomic_DNA"/>
</dbReference>
<evidence type="ECO:0000313" key="4">
    <source>
        <dbReference type="Proteomes" id="UP000680038"/>
    </source>
</evidence>
<comment type="caution">
    <text evidence="3">The sequence shown here is derived from an EMBL/GenBank/DDBJ whole genome shotgun (WGS) entry which is preliminary data.</text>
</comment>
<dbReference type="PANTHER" id="PTHR12147:SF26">
    <property type="entry name" value="PEPTIDASE M28 DOMAIN-CONTAINING PROTEIN"/>
    <property type="match status" value="1"/>
</dbReference>
<dbReference type="Gene3D" id="3.40.630.10">
    <property type="entry name" value="Zn peptidases"/>
    <property type="match status" value="1"/>
</dbReference>
<accession>A0A916J9S7</accession>
<dbReference type="GO" id="GO:0006508">
    <property type="term" value="P:proteolysis"/>
    <property type="evidence" value="ECO:0007669"/>
    <property type="project" value="InterPro"/>
</dbReference>
<dbReference type="Proteomes" id="UP000680038">
    <property type="component" value="Unassembled WGS sequence"/>
</dbReference>
<dbReference type="PANTHER" id="PTHR12147">
    <property type="entry name" value="METALLOPEPTIDASE M28 FAMILY MEMBER"/>
    <property type="match status" value="1"/>
</dbReference>
<dbReference type="Gene3D" id="2.30.42.10">
    <property type="match status" value="1"/>
</dbReference>
<dbReference type="SUPFAM" id="SSF53187">
    <property type="entry name" value="Zn-dependent exopeptidases"/>
    <property type="match status" value="1"/>
</dbReference>
<proteinExistence type="predicted"/>
<sequence length="414" mass="44252">MSYINLVMKQLLFIVFLLRISSLQAQPFQVSDLKTHISFLASDDLEGRGTGSLGEIRAANYIAALFKSYGLQPAGKDGSYFQTFESKISVETIPHTVTARNVIGFLDNGAEQTIVVGAHYDHLGKGFQGSSLSPDSKNQIHNGADDNASGTSGVLELAKYYAGNGVNEKHNFLFIAFSGEELGLIGSKYFTSMPTKPLSSLVAMINMDMIGRLDDAKGLVVSGWGTSPLWGKIVPPAAKKYNIAVTADSSGVGASDHTSFYLKDIPVLQFFSGGHGDYHKISDDADKINYEGVARVLGAVATVINSLDAEPGKPMFTQAGNAHKAATTSTFKVTLGVMPDYTFSGKGLRVDGVSQGRPAAVAGIQTGDIIIKLAGKDIGTIYDYMEVLGAHEKGEVVEAQYVRKGQKQTVTVRF</sequence>
<evidence type="ECO:0008006" key="5">
    <source>
        <dbReference type="Google" id="ProtNLM"/>
    </source>
</evidence>
<dbReference type="Pfam" id="PF04389">
    <property type="entry name" value="Peptidase_M28"/>
    <property type="match status" value="1"/>
</dbReference>